<evidence type="ECO:0000313" key="1">
    <source>
        <dbReference type="EMBL" id="OEU12182.1"/>
    </source>
</evidence>
<proteinExistence type="predicted"/>
<feature type="non-terminal residue" evidence="1">
    <location>
        <position position="64"/>
    </location>
</feature>
<dbReference type="InParanoid" id="A0A1E7F1W1"/>
<dbReference type="AlphaFoldDB" id="A0A1E7F1W1"/>
<dbReference type="Proteomes" id="UP000095751">
    <property type="component" value="Unassembled WGS sequence"/>
</dbReference>
<dbReference type="KEGG" id="fcy:FRACYDRAFT_219573"/>
<accession>A0A1E7F1W1</accession>
<gene>
    <name evidence="1" type="ORF">FRACYDRAFT_219573</name>
</gene>
<sequence>MAIDMPINRFNELNMNRTNLSCTFILTTKLDFNGILIGTILIPTIRRISCYCCCCTIIMGTQQY</sequence>
<protein>
    <submittedName>
        <fullName evidence="1">Uncharacterized protein</fullName>
    </submittedName>
</protein>
<evidence type="ECO:0000313" key="2">
    <source>
        <dbReference type="Proteomes" id="UP000095751"/>
    </source>
</evidence>
<reference evidence="1 2" key="1">
    <citation type="submission" date="2016-09" db="EMBL/GenBank/DDBJ databases">
        <title>Extensive genetic diversity and differential bi-allelic expression allows diatom success in the polar Southern Ocean.</title>
        <authorList>
            <consortium name="DOE Joint Genome Institute"/>
            <person name="Mock T."/>
            <person name="Otillar R.P."/>
            <person name="Strauss J."/>
            <person name="Dupont C."/>
            <person name="Frickenhaus S."/>
            <person name="Maumus F."/>
            <person name="Mcmullan M."/>
            <person name="Sanges R."/>
            <person name="Schmutz J."/>
            <person name="Toseland A."/>
            <person name="Valas R."/>
            <person name="Veluchamy A."/>
            <person name="Ward B.J."/>
            <person name="Allen A."/>
            <person name="Barry K."/>
            <person name="Falciatore A."/>
            <person name="Ferrante M."/>
            <person name="Fortunato A.E."/>
            <person name="Gloeckner G."/>
            <person name="Gruber A."/>
            <person name="Hipkin R."/>
            <person name="Janech M."/>
            <person name="Kroth P."/>
            <person name="Leese F."/>
            <person name="Lindquist E."/>
            <person name="Lyon B.R."/>
            <person name="Martin J."/>
            <person name="Mayer C."/>
            <person name="Parker M."/>
            <person name="Quesneville H."/>
            <person name="Raymond J."/>
            <person name="Uhlig C."/>
            <person name="Valentin K.U."/>
            <person name="Worden A.Z."/>
            <person name="Armbrust E.V."/>
            <person name="Bowler C."/>
            <person name="Green B."/>
            <person name="Moulton V."/>
            <person name="Van Oosterhout C."/>
            <person name="Grigoriev I."/>
        </authorList>
    </citation>
    <scope>NUCLEOTIDE SEQUENCE [LARGE SCALE GENOMIC DNA]</scope>
    <source>
        <strain evidence="1 2">CCMP1102</strain>
    </source>
</reference>
<organism evidence="1 2">
    <name type="scientific">Fragilariopsis cylindrus CCMP1102</name>
    <dbReference type="NCBI Taxonomy" id="635003"/>
    <lineage>
        <taxon>Eukaryota</taxon>
        <taxon>Sar</taxon>
        <taxon>Stramenopiles</taxon>
        <taxon>Ochrophyta</taxon>
        <taxon>Bacillariophyta</taxon>
        <taxon>Bacillariophyceae</taxon>
        <taxon>Bacillariophycidae</taxon>
        <taxon>Bacillariales</taxon>
        <taxon>Bacillariaceae</taxon>
        <taxon>Fragilariopsis</taxon>
    </lineage>
</organism>
<dbReference type="EMBL" id="KV784365">
    <property type="protein sequence ID" value="OEU12182.1"/>
    <property type="molecule type" value="Genomic_DNA"/>
</dbReference>
<name>A0A1E7F1W1_9STRA</name>
<keyword evidence="2" id="KW-1185">Reference proteome</keyword>